<dbReference type="SMART" id="SM00365">
    <property type="entry name" value="LRR_SD22"/>
    <property type="match status" value="6"/>
</dbReference>
<dbReference type="InterPro" id="IPR032675">
    <property type="entry name" value="LRR_dom_sf"/>
</dbReference>
<evidence type="ECO:0000313" key="7">
    <source>
        <dbReference type="Proteomes" id="UP000189670"/>
    </source>
</evidence>
<evidence type="ECO:0000256" key="1">
    <source>
        <dbReference type="ARBA" id="ARBA00022614"/>
    </source>
</evidence>
<gene>
    <name evidence="6" type="ORF">OMM_02561</name>
</gene>
<dbReference type="InterPro" id="IPR032171">
    <property type="entry name" value="COR-A"/>
</dbReference>
<dbReference type="Gene3D" id="3.80.10.10">
    <property type="entry name" value="Ribonuclease Inhibitor"/>
    <property type="match status" value="1"/>
</dbReference>
<dbReference type="InterPro" id="IPR050216">
    <property type="entry name" value="LRR_domain-containing"/>
</dbReference>
<evidence type="ECO:0000259" key="4">
    <source>
        <dbReference type="Pfam" id="PF23598"/>
    </source>
</evidence>
<evidence type="ECO:0000313" key="6">
    <source>
        <dbReference type="EMBL" id="ETR71337.1"/>
    </source>
</evidence>
<dbReference type="SUPFAM" id="SSF52058">
    <property type="entry name" value="L domain-like"/>
    <property type="match status" value="1"/>
</dbReference>
<dbReference type="SMART" id="SM00369">
    <property type="entry name" value="LRR_TYP"/>
    <property type="match status" value="9"/>
</dbReference>
<evidence type="ECO:0000259" key="5">
    <source>
        <dbReference type="Pfam" id="PF25497"/>
    </source>
</evidence>
<dbReference type="Pfam" id="PF00560">
    <property type="entry name" value="LRR_1"/>
    <property type="match status" value="1"/>
</dbReference>
<sequence>MLDNNISNDPDYRHDFKSLFQNQSAIKSFIAQLQAQIENSEIDSDEIEKQISEFCNKNRSIRCIGVLAGKNIREQNFYTNLYTDSDEMKWYIRSLIQTLSEDDQIFHALQTVFSPYFRDRKFSAVQLSQELKKIFPELIDVDENNFDMKQDCYVIKSNKLTHLKLKSHKLSPIPEKVFLCEHLIVLELTNCSIDEIPKAIGQLKNIKKLNLDDNDLYQLPDEICQLEQLTDLSIINNRLEILPRNIGNLSKLQKLFLNENKIRTFPDSIQNLKKLTELTLNNNQLERFPDEMGKLSSIVSIEAGHNQLKTLPESFYNLSTLKSLSLNFNELSSVSDGMNQLKFLETLDLRNNQIDYLPGTLCKLSYLKKLYLSRNQLSLLPKNINQLKHLEDLSLSHNQIEYLPASLTELTQLETLQIENNPLENIPVHVIYSGKDIIFEYLQQTDKQLPHEDIRYFIEDRKQTSAYISFTEFKSICNIIEKEDDQVQQLIEKFHSEGIIFHFKEDPKLKKWVIIKPEWVYNEEKRILKNKSIQNKGDFNADDLKEIWKEYSSEKYSILLNVLRNLGIYFENDSKYIVPQLLSEPPPSEEKEFKHSATIQIEYHYQDIFRNMDVVVPRLIARMHDWCQHYWRYGMIVSYDNAQALIKRGESYRTIVRIKPDLRQDPRLWDRIQKEINIVHAQLKIPNVRAYVPCCCSICKSDHYKFYYYYHKLVEVRQKNNAWVYCGYSLERVPVDDLI</sequence>
<dbReference type="EMBL" id="ATBP01000283">
    <property type="protein sequence ID" value="ETR71337.1"/>
    <property type="molecule type" value="Genomic_DNA"/>
</dbReference>
<dbReference type="PANTHER" id="PTHR48051">
    <property type="match status" value="1"/>
</dbReference>
<dbReference type="Proteomes" id="UP000189670">
    <property type="component" value="Unassembled WGS sequence"/>
</dbReference>
<evidence type="ECO:0000259" key="3">
    <source>
        <dbReference type="Pfam" id="PF16095"/>
    </source>
</evidence>
<dbReference type="Gene3D" id="3.30.310.200">
    <property type="match status" value="1"/>
</dbReference>
<dbReference type="InterPro" id="IPR055414">
    <property type="entry name" value="LRR_R13L4/SHOC2-like"/>
</dbReference>
<dbReference type="Pfam" id="PF25497">
    <property type="entry name" value="COR-B"/>
    <property type="match status" value="1"/>
</dbReference>
<proteinExistence type="predicted"/>
<dbReference type="Gene3D" id="1.10.10.2200">
    <property type="match status" value="1"/>
</dbReference>
<feature type="domain" description="COR" evidence="3">
    <location>
        <begin position="454"/>
        <end position="582"/>
    </location>
</feature>
<dbReference type="GO" id="GO:0005737">
    <property type="term" value="C:cytoplasm"/>
    <property type="evidence" value="ECO:0007669"/>
    <property type="project" value="TreeGrafter"/>
</dbReference>
<name>A0A1V1P8X7_9BACT</name>
<protein>
    <submittedName>
        <fullName evidence="6">Uncharacterized protein</fullName>
    </submittedName>
</protein>
<dbReference type="SMART" id="SM00364">
    <property type="entry name" value="LRR_BAC"/>
    <property type="match status" value="10"/>
</dbReference>
<feature type="domain" description="Disease resistance R13L4/SHOC-2-like LRR" evidence="4">
    <location>
        <begin position="232"/>
        <end position="331"/>
    </location>
</feature>
<dbReference type="InterPro" id="IPR036388">
    <property type="entry name" value="WH-like_DNA-bd_sf"/>
</dbReference>
<accession>A0A1V1P8X7</accession>
<evidence type="ECO:0000256" key="2">
    <source>
        <dbReference type="ARBA" id="ARBA00022737"/>
    </source>
</evidence>
<dbReference type="InterPro" id="IPR003591">
    <property type="entry name" value="Leu-rich_rpt_typical-subtyp"/>
</dbReference>
<feature type="domain" description="C-terminal of Roc COR-B" evidence="5">
    <location>
        <begin position="598"/>
        <end position="739"/>
    </location>
</feature>
<dbReference type="Pfam" id="PF16095">
    <property type="entry name" value="COR-A"/>
    <property type="match status" value="1"/>
</dbReference>
<comment type="caution">
    <text evidence="6">The sequence shown here is derived from an EMBL/GenBank/DDBJ whole genome shotgun (WGS) entry which is preliminary data.</text>
</comment>
<dbReference type="InterPro" id="IPR057263">
    <property type="entry name" value="COR-B"/>
</dbReference>
<dbReference type="Gene3D" id="1.10.10.10">
    <property type="entry name" value="Winged helix-like DNA-binding domain superfamily/Winged helix DNA-binding domain"/>
    <property type="match status" value="1"/>
</dbReference>
<dbReference type="AlphaFoldDB" id="A0A1V1P8X7"/>
<keyword evidence="2" id="KW-0677">Repeat</keyword>
<dbReference type="InterPro" id="IPR001611">
    <property type="entry name" value="Leu-rich_rpt"/>
</dbReference>
<dbReference type="Pfam" id="PF13855">
    <property type="entry name" value="LRR_8"/>
    <property type="match status" value="2"/>
</dbReference>
<dbReference type="PANTHER" id="PTHR48051:SF46">
    <property type="entry name" value="LEUCINE RICH REPEAT-CONTAINING DOMAIN PROTEIN"/>
    <property type="match status" value="1"/>
</dbReference>
<dbReference type="Pfam" id="PF23598">
    <property type="entry name" value="LRR_14"/>
    <property type="match status" value="1"/>
</dbReference>
<organism evidence="6 7">
    <name type="scientific">Candidatus Magnetoglobus multicellularis str. Araruama</name>
    <dbReference type="NCBI Taxonomy" id="890399"/>
    <lineage>
        <taxon>Bacteria</taxon>
        <taxon>Pseudomonadati</taxon>
        <taxon>Thermodesulfobacteriota</taxon>
        <taxon>Desulfobacteria</taxon>
        <taxon>Desulfobacterales</taxon>
        <taxon>Desulfobacteraceae</taxon>
        <taxon>Candidatus Magnetoglobus</taxon>
    </lineage>
</organism>
<keyword evidence="1" id="KW-0433">Leucine-rich repeat</keyword>
<reference evidence="7" key="1">
    <citation type="submission" date="2012-11" db="EMBL/GenBank/DDBJ databases">
        <authorList>
            <person name="Lucero-Rivera Y.E."/>
            <person name="Tovar-Ramirez D."/>
        </authorList>
    </citation>
    <scope>NUCLEOTIDE SEQUENCE [LARGE SCALE GENOMIC DNA]</scope>
    <source>
        <strain evidence="7">Araruama</strain>
    </source>
</reference>
<dbReference type="PROSITE" id="PS51450">
    <property type="entry name" value="LRR"/>
    <property type="match status" value="2"/>
</dbReference>